<dbReference type="InterPro" id="IPR011547">
    <property type="entry name" value="SLC26A/SulP_dom"/>
</dbReference>
<evidence type="ECO:0000256" key="4">
    <source>
        <dbReference type="ARBA" id="ARBA00023136"/>
    </source>
</evidence>
<reference evidence="7 8" key="1">
    <citation type="submission" date="2019-03" db="EMBL/GenBank/DDBJ databases">
        <title>Lake Tanganyika Metagenome-Assembled Genomes (MAGs).</title>
        <authorList>
            <person name="Tran P."/>
        </authorList>
    </citation>
    <scope>NUCLEOTIDE SEQUENCE [LARGE SCALE GENOMIC DNA]</scope>
    <source>
        <strain evidence="7">K_DeepCast_65m_m2_236</strain>
    </source>
</reference>
<keyword evidence="2 5" id="KW-0812">Transmembrane</keyword>
<dbReference type="GO" id="GO:0016020">
    <property type="term" value="C:membrane"/>
    <property type="evidence" value="ECO:0007669"/>
    <property type="project" value="UniProtKB-SubCell"/>
</dbReference>
<dbReference type="Pfam" id="PF00916">
    <property type="entry name" value="Sulfate_transp"/>
    <property type="match status" value="1"/>
</dbReference>
<feature type="non-terminal residue" evidence="7">
    <location>
        <position position="137"/>
    </location>
</feature>
<keyword evidence="4 5" id="KW-0472">Membrane</keyword>
<evidence type="ECO:0000256" key="2">
    <source>
        <dbReference type="ARBA" id="ARBA00022692"/>
    </source>
</evidence>
<evidence type="ECO:0000259" key="6">
    <source>
        <dbReference type="Pfam" id="PF00916"/>
    </source>
</evidence>
<evidence type="ECO:0000256" key="3">
    <source>
        <dbReference type="ARBA" id="ARBA00022989"/>
    </source>
</evidence>
<evidence type="ECO:0000256" key="5">
    <source>
        <dbReference type="SAM" id="Phobius"/>
    </source>
</evidence>
<accession>A0A938BL42</accession>
<dbReference type="EMBL" id="VGJX01000367">
    <property type="protein sequence ID" value="MBM3274896.1"/>
    <property type="molecule type" value="Genomic_DNA"/>
</dbReference>
<evidence type="ECO:0000313" key="8">
    <source>
        <dbReference type="Proteomes" id="UP000703893"/>
    </source>
</evidence>
<protein>
    <recommendedName>
        <fullName evidence="6">SLC26A/SulP transporter domain-containing protein</fullName>
    </recommendedName>
</protein>
<dbReference type="InterPro" id="IPR052706">
    <property type="entry name" value="Membrane-Transporter-like"/>
</dbReference>
<gene>
    <name evidence="7" type="ORF">FJZ00_07070</name>
</gene>
<dbReference type="PANTHER" id="PTHR43310:SF1">
    <property type="entry name" value="SULFATE TRANSPORTER YBAR-RELATED"/>
    <property type="match status" value="1"/>
</dbReference>
<proteinExistence type="predicted"/>
<feature type="transmembrane region" description="Helical" evidence="5">
    <location>
        <begin position="69"/>
        <end position="91"/>
    </location>
</feature>
<dbReference type="AlphaFoldDB" id="A0A938BL42"/>
<dbReference type="Proteomes" id="UP000703893">
    <property type="component" value="Unassembled WGS sequence"/>
</dbReference>
<keyword evidence="3 5" id="KW-1133">Transmembrane helix</keyword>
<feature type="domain" description="SLC26A/SulP transporter" evidence="6">
    <location>
        <begin position="15"/>
        <end position="129"/>
    </location>
</feature>
<comment type="subcellular location">
    <subcellularLocation>
        <location evidence="1">Membrane</location>
        <topology evidence="1">Multi-pass membrane protein</topology>
    </subcellularLocation>
</comment>
<evidence type="ECO:0000313" key="7">
    <source>
        <dbReference type="EMBL" id="MBM3274896.1"/>
    </source>
</evidence>
<dbReference type="PANTHER" id="PTHR43310">
    <property type="entry name" value="SULFATE TRANSPORTER YBAR-RELATED"/>
    <property type="match status" value="1"/>
</dbReference>
<organism evidence="7 8">
    <name type="scientific">Candidatus Tanganyikabacteria bacterium</name>
    <dbReference type="NCBI Taxonomy" id="2961651"/>
    <lineage>
        <taxon>Bacteria</taxon>
        <taxon>Bacillati</taxon>
        <taxon>Candidatus Sericytochromatia</taxon>
        <taxon>Candidatus Tanganyikabacteria</taxon>
    </lineage>
</organism>
<evidence type="ECO:0000256" key="1">
    <source>
        <dbReference type="ARBA" id="ARBA00004141"/>
    </source>
</evidence>
<sequence>MRRCYSPGQLGAGISIVLFTAAISAAVSAAFSSFPFGVANPDSNTTAILAVVLAAVAERTLASGRPAEMLPTVLAALILSALVTGTALLALGSFRAGKWVRYFPYPVMGGYLAATGWLIASGAFKVAAGAGLTFETL</sequence>
<name>A0A938BL42_9BACT</name>
<comment type="caution">
    <text evidence="7">The sequence shown here is derived from an EMBL/GenBank/DDBJ whole genome shotgun (WGS) entry which is preliminary data.</text>
</comment>
<feature type="transmembrane region" description="Helical" evidence="5">
    <location>
        <begin position="111"/>
        <end position="134"/>
    </location>
</feature>